<organism evidence="1">
    <name type="scientific">termite gut metagenome</name>
    <dbReference type="NCBI Taxonomy" id="433724"/>
    <lineage>
        <taxon>unclassified sequences</taxon>
        <taxon>metagenomes</taxon>
        <taxon>organismal metagenomes</taxon>
    </lineage>
</organism>
<sequence>MEHFVLYVILTRHQIADLIQLKRVINLRVFFIKPIYYLYQPIFYLPQAV</sequence>
<reference evidence="1" key="1">
    <citation type="submission" date="2019-03" db="EMBL/GenBank/DDBJ databases">
        <title>Single cell metagenomics reveals metabolic interactions within the superorganism composed of flagellate Streblomastix strix and complex community of Bacteroidetes bacteria on its surface.</title>
        <authorList>
            <person name="Treitli S.C."/>
            <person name="Kolisko M."/>
            <person name="Husnik F."/>
            <person name="Keeling P."/>
            <person name="Hampl V."/>
        </authorList>
    </citation>
    <scope>NUCLEOTIDE SEQUENCE</scope>
    <source>
        <strain evidence="1">STM</strain>
    </source>
</reference>
<name>A0A5J4PCZ9_9ZZZZ</name>
<comment type="caution">
    <text evidence="1">The sequence shown here is derived from an EMBL/GenBank/DDBJ whole genome shotgun (WGS) entry which is preliminary data.</text>
</comment>
<dbReference type="AlphaFoldDB" id="A0A5J4PCZ9"/>
<accession>A0A5J4PCZ9</accession>
<dbReference type="EMBL" id="SNRY01009347">
    <property type="protein sequence ID" value="KAA6307192.1"/>
    <property type="molecule type" value="Genomic_DNA"/>
</dbReference>
<proteinExistence type="predicted"/>
<feature type="non-terminal residue" evidence="1">
    <location>
        <position position="49"/>
    </location>
</feature>
<protein>
    <submittedName>
        <fullName evidence="1">Uncharacterized protein</fullName>
    </submittedName>
</protein>
<gene>
    <name evidence="1" type="ORF">EZS27_041140</name>
</gene>
<evidence type="ECO:0000313" key="1">
    <source>
        <dbReference type="EMBL" id="KAA6307192.1"/>
    </source>
</evidence>